<sequence length="828" mass="96690">MEPVKHSQIFNLTISIWKILGLWSDKSSSKWFRLYSFLCATVITFGYIFFYTLSLLYTPLTVEIFVSEAIYYFVTFSGIIRVVAILIMHQQLISNLKIMDCQEFREYDGKTKEYIRQFENGYKRYFKVYAINCSGSACTFILILPLLNHLLRQEELKLPICGNYFLSDDHRNKYFLYWYLYQTVGMVGAITFNITSHTFICGLIYMAITQFKILNYNIANILINDDDIPINMEAKERIYLNKLYKCLRHYEILLEYCQSVQNITSLMIFAQFGLAALTLCLCMYMFLMPLSEKDLVLMGCYTTVMVLDSFVPSLLGSQLTYESNNLRFSAYSSDWYSRSKPFKASLMLLLERARRPVVITGLKMVPLSLETFASIIRTAYSFFTLLRSAQDQSSNVARKIRNNTLPSLRHLKLPEVSASNWCSSKRIVLNYYKMESIQHSQIFNLTISIWKIFGLWSDKSSSKWFRLYSYLFVTVTSVVYISFYTLSLFYTPLTVEIFVTEAIFYFSAVCGFIRVVIILIKHQELISNFKIMDCKELQLNDGKADEHIRQFKNGYSRYFRAYAIYCSTGGYTFLVILPLLNYFLRQEELKLPVCEYYFITDETKNKYFFYWYTYQTVGMVGTITNNITSHTIVCGLIYMAITQFKIMNDNIANIMLDDDDIRKTTEEKERIYLNKLQKCLRHYEIILEYCQSVQNITSLMIFVQFGLAALTLCCCMYMFLLPMTEKDLMFFGCFTTVMLLENFVPSLLGSQLTHESNNLRFAAYSSDWYSRSKPFKASLMLLVERAQRPVVMTGLKMVPLSLETFASILKTAYSFFTILSGTQDQSRT</sequence>
<gene>
    <name evidence="11" type="ORF">ABMA27_006903</name>
</gene>
<evidence type="ECO:0000256" key="10">
    <source>
        <dbReference type="SAM" id="Phobius"/>
    </source>
</evidence>
<dbReference type="PANTHER" id="PTHR21137:SF35">
    <property type="entry name" value="ODORANT RECEPTOR 19A-RELATED"/>
    <property type="match status" value="1"/>
</dbReference>
<keyword evidence="12" id="KW-1185">Reference proteome</keyword>
<feature type="transmembrane region" description="Helical" evidence="10">
    <location>
        <begin position="126"/>
        <end position="147"/>
    </location>
</feature>
<evidence type="ECO:0000256" key="5">
    <source>
        <dbReference type="ARBA" id="ARBA00022725"/>
    </source>
</evidence>
<dbReference type="Pfam" id="PF02949">
    <property type="entry name" value="7tm_6"/>
    <property type="match status" value="2"/>
</dbReference>
<name>A0ABR3IKV7_LOXSC</name>
<comment type="caution">
    <text evidence="11">The sequence shown here is derived from an EMBL/GenBank/DDBJ whole genome shotgun (WGS) entry which is preliminary data.</text>
</comment>
<keyword evidence="3" id="KW-0716">Sensory transduction</keyword>
<dbReference type="Proteomes" id="UP001549920">
    <property type="component" value="Unassembled WGS sequence"/>
</dbReference>
<feature type="transmembrane region" description="Helical" evidence="10">
    <location>
        <begin position="69"/>
        <end position="89"/>
    </location>
</feature>
<evidence type="ECO:0000256" key="2">
    <source>
        <dbReference type="ARBA" id="ARBA00022475"/>
    </source>
</evidence>
<evidence type="ECO:0000256" key="7">
    <source>
        <dbReference type="ARBA" id="ARBA00023136"/>
    </source>
</evidence>
<keyword evidence="8" id="KW-0675">Receptor</keyword>
<evidence type="ECO:0000256" key="3">
    <source>
        <dbReference type="ARBA" id="ARBA00022606"/>
    </source>
</evidence>
<feature type="transmembrane region" description="Helical" evidence="10">
    <location>
        <begin position="35"/>
        <end position="57"/>
    </location>
</feature>
<feature type="transmembrane region" description="Helical" evidence="10">
    <location>
        <begin position="295"/>
        <end position="315"/>
    </location>
</feature>
<reference evidence="11 12" key="1">
    <citation type="submission" date="2024-06" db="EMBL/GenBank/DDBJ databases">
        <title>A chromosome-level genome assembly of beet webworm, Loxostege sticticalis.</title>
        <authorList>
            <person name="Zhang Y."/>
        </authorList>
    </citation>
    <scope>NUCLEOTIDE SEQUENCE [LARGE SCALE GENOMIC DNA]</scope>
    <source>
        <strain evidence="11">AQ026</strain>
        <tissue evidence="11">Whole body</tissue>
    </source>
</reference>
<evidence type="ECO:0000256" key="1">
    <source>
        <dbReference type="ARBA" id="ARBA00004651"/>
    </source>
</evidence>
<evidence type="ECO:0000313" key="12">
    <source>
        <dbReference type="Proteomes" id="UP001549920"/>
    </source>
</evidence>
<dbReference type="EMBL" id="JBEUOH010000002">
    <property type="protein sequence ID" value="KAL0901724.1"/>
    <property type="molecule type" value="Genomic_DNA"/>
</dbReference>
<proteinExistence type="predicted"/>
<keyword evidence="6 10" id="KW-1133">Transmembrane helix</keyword>
<feature type="transmembrane region" description="Helical" evidence="10">
    <location>
        <begin position="179"/>
        <end position="208"/>
    </location>
</feature>
<dbReference type="InterPro" id="IPR004117">
    <property type="entry name" value="7tm6_olfct_rcpt"/>
</dbReference>
<evidence type="ECO:0000256" key="8">
    <source>
        <dbReference type="ARBA" id="ARBA00023170"/>
    </source>
</evidence>
<evidence type="ECO:0000313" key="11">
    <source>
        <dbReference type="EMBL" id="KAL0901724.1"/>
    </source>
</evidence>
<organism evidence="11 12">
    <name type="scientific">Loxostege sticticalis</name>
    <name type="common">Beet webworm moth</name>
    <dbReference type="NCBI Taxonomy" id="481309"/>
    <lineage>
        <taxon>Eukaryota</taxon>
        <taxon>Metazoa</taxon>
        <taxon>Ecdysozoa</taxon>
        <taxon>Arthropoda</taxon>
        <taxon>Hexapoda</taxon>
        <taxon>Insecta</taxon>
        <taxon>Pterygota</taxon>
        <taxon>Neoptera</taxon>
        <taxon>Endopterygota</taxon>
        <taxon>Lepidoptera</taxon>
        <taxon>Glossata</taxon>
        <taxon>Ditrysia</taxon>
        <taxon>Pyraloidea</taxon>
        <taxon>Crambidae</taxon>
        <taxon>Pyraustinae</taxon>
        <taxon>Loxostege</taxon>
    </lineage>
</organism>
<keyword evidence="2" id="KW-1003">Cell membrane</keyword>
<keyword evidence="4 10" id="KW-0812">Transmembrane</keyword>
<feature type="transmembrane region" description="Helical" evidence="10">
    <location>
        <begin position="467"/>
        <end position="490"/>
    </location>
</feature>
<feature type="transmembrane region" description="Helical" evidence="10">
    <location>
        <begin position="562"/>
        <end position="584"/>
    </location>
</feature>
<protein>
    <recommendedName>
        <fullName evidence="13">Odorant receptor</fullName>
    </recommendedName>
</protein>
<keyword evidence="5" id="KW-0552">Olfaction</keyword>
<evidence type="ECO:0000256" key="9">
    <source>
        <dbReference type="ARBA" id="ARBA00023224"/>
    </source>
</evidence>
<evidence type="ECO:0000256" key="6">
    <source>
        <dbReference type="ARBA" id="ARBA00022989"/>
    </source>
</evidence>
<dbReference type="PANTHER" id="PTHR21137">
    <property type="entry name" value="ODORANT RECEPTOR"/>
    <property type="match status" value="1"/>
</dbReference>
<keyword evidence="9" id="KW-0807">Transducer</keyword>
<evidence type="ECO:0008006" key="13">
    <source>
        <dbReference type="Google" id="ProtNLM"/>
    </source>
</evidence>
<comment type="subcellular location">
    <subcellularLocation>
        <location evidence="1">Cell membrane</location>
        <topology evidence="1">Multi-pass membrane protein</topology>
    </subcellularLocation>
</comment>
<feature type="transmembrane region" description="Helical" evidence="10">
    <location>
        <begin position="268"/>
        <end position="289"/>
    </location>
</feature>
<feature type="transmembrane region" description="Helical" evidence="10">
    <location>
        <begin position="699"/>
        <end position="721"/>
    </location>
</feature>
<evidence type="ECO:0000256" key="4">
    <source>
        <dbReference type="ARBA" id="ARBA00022692"/>
    </source>
</evidence>
<keyword evidence="7 10" id="KW-0472">Membrane</keyword>
<feature type="transmembrane region" description="Helical" evidence="10">
    <location>
        <begin position="502"/>
        <end position="520"/>
    </location>
</feature>
<accession>A0ABR3IKV7</accession>